<protein>
    <submittedName>
        <fullName evidence="1">16478_t:CDS:1</fullName>
    </submittedName>
</protein>
<evidence type="ECO:0000313" key="1">
    <source>
        <dbReference type="EMBL" id="CAG8454117.1"/>
    </source>
</evidence>
<reference evidence="1" key="1">
    <citation type="submission" date="2021-06" db="EMBL/GenBank/DDBJ databases">
        <authorList>
            <person name="Kallberg Y."/>
            <person name="Tangrot J."/>
            <person name="Rosling A."/>
        </authorList>
    </citation>
    <scope>NUCLEOTIDE SEQUENCE</scope>
    <source>
        <strain evidence="1">IL203A</strain>
    </source>
</reference>
<evidence type="ECO:0000313" key="2">
    <source>
        <dbReference type="Proteomes" id="UP000789702"/>
    </source>
</evidence>
<dbReference type="Proteomes" id="UP000789702">
    <property type="component" value="Unassembled WGS sequence"/>
</dbReference>
<sequence length="290" mass="34249">MVNAQEWLDQNYTKENRKEINRLEIHNKNLEGQLELADFISLKYLNCSSNKLTSLNLIDCQKLEVIRCYFNEIRLLNLPKLNQLREFDTDWFSPFTKLEILLIDNDTKDRIEKNIYNRFYGSLRSLQNMNNLKILDIRAIDVEKGLEYLPAEIKEFQYSSIWLRPEAKYNNPNNPYNFLELRQEITRLKYQELAPKVRNKKTGFEKLMVNLKEKAGEGFAHIIDLLITAHQQKEQATDLSQKDKLSGKIEAYQEILVGGNLTKEELQIFLDQQTELSQLEEHLNSFIIND</sequence>
<organism evidence="1 2">
    <name type="scientific">Dentiscutata heterogama</name>
    <dbReference type="NCBI Taxonomy" id="1316150"/>
    <lineage>
        <taxon>Eukaryota</taxon>
        <taxon>Fungi</taxon>
        <taxon>Fungi incertae sedis</taxon>
        <taxon>Mucoromycota</taxon>
        <taxon>Glomeromycotina</taxon>
        <taxon>Glomeromycetes</taxon>
        <taxon>Diversisporales</taxon>
        <taxon>Gigasporaceae</taxon>
        <taxon>Dentiscutata</taxon>
    </lineage>
</organism>
<keyword evidence="2" id="KW-1185">Reference proteome</keyword>
<dbReference type="EMBL" id="CAJVPU010000546">
    <property type="protein sequence ID" value="CAG8454117.1"/>
    <property type="molecule type" value="Genomic_DNA"/>
</dbReference>
<name>A0ACA9K5S1_9GLOM</name>
<accession>A0ACA9K5S1</accession>
<comment type="caution">
    <text evidence="1">The sequence shown here is derived from an EMBL/GenBank/DDBJ whole genome shotgun (WGS) entry which is preliminary data.</text>
</comment>
<proteinExistence type="predicted"/>
<gene>
    <name evidence="1" type="ORF">DHETER_LOCUS984</name>
</gene>